<keyword evidence="2" id="KW-1185">Reference proteome</keyword>
<proteinExistence type="predicted"/>
<name>A0A3P7LMP3_STRVU</name>
<reference evidence="1 2" key="1">
    <citation type="submission" date="2018-11" db="EMBL/GenBank/DDBJ databases">
        <authorList>
            <consortium name="Pathogen Informatics"/>
        </authorList>
    </citation>
    <scope>NUCLEOTIDE SEQUENCE [LARGE SCALE GENOMIC DNA]</scope>
</reference>
<sequence length="101" mass="11479">MTWKISLMTTPTLQDDMEDITDDYSDAPVRTHLIEFKKIPALTTMKQRAQGTFHRTKMYNATSEDTNSLFTMLRHHGMKIEEAGKPCVSQASIIVSISSWA</sequence>
<dbReference type="AlphaFoldDB" id="A0A3P7LMP3"/>
<dbReference type="Proteomes" id="UP000270094">
    <property type="component" value="Unassembled WGS sequence"/>
</dbReference>
<evidence type="ECO:0000313" key="2">
    <source>
        <dbReference type="Proteomes" id="UP000270094"/>
    </source>
</evidence>
<protein>
    <submittedName>
        <fullName evidence="1">Uncharacterized protein</fullName>
    </submittedName>
</protein>
<gene>
    <name evidence="1" type="ORF">SVUK_LOCUS15476</name>
</gene>
<dbReference type="EMBL" id="UYYB01108767">
    <property type="protein sequence ID" value="VDM80478.1"/>
    <property type="molecule type" value="Genomic_DNA"/>
</dbReference>
<accession>A0A3P7LMP3</accession>
<organism evidence="1 2">
    <name type="scientific">Strongylus vulgaris</name>
    <name type="common">Blood worm</name>
    <dbReference type="NCBI Taxonomy" id="40348"/>
    <lineage>
        <taxon>Eukaryota</taxon>
        <taxon>Metazoa</taxon>
        <taxon>Ecdysozoa</taxon>
        <taxon>Nematoda</taxon>
        <taxon>Chromadorea</taxon>
        <taxon>Rhabditida</taxon>
        <taxon>Rhabditina</taxon>
        <taxon>Rhabditomorpha</taxon>
        <taxon>Strongyloidea</taxon>
        <taxon>Strongylidae</taxon>
        <taxon>Strongylus</taxon>
    </lineage>
</organism>
<evidence type="ECO:0000313" key="1">
    <source>
        <dbReference type="EMBL" id="VDM80478.1"/>
    </source>
</evidence>